<sequence>MAVQHAGSGPVQAPAEEHDTTRHLSAAVHVDEVFADALIEECLAEPTRAIPPSPGIDPVAVLAEALAGRRTRVLRDSVLLGLFGLALLTNFPLVLGWAVVGGFGYGTYRALRRLGGRDRLRPGATVLVGVLSGQLVLAVLVLSLLITTLAYLDGAAFGAAVVGTLAALAVAAMLGVDRFQVRALLRDRFAPEKYPAQGPAIPWPPAPDAWYAPRLGLIAATANRSNVLVHDGFDPFVGSGELAHAWSIAIQLRPAGSATPTPLTAGAILEKVRTEIADLAHPGTLAPGGRFSGLQHSEEYLTSATSLLRHGREPAGTVVLPDPEQPPRAWVDPDQPPVGAASEWLRPYQVFRVASWQQDLVVSSYLHVACDDRTLYLEWNACALNPIKEEYRYERMWLRGGGFALLSGLADAVAFPVTVPRRARTLFRAARDAAGWRRRTPDDPSRYGARFSVRELAADEHRHTYLQEVDGLRYTKLMERRTLAAVDHVLAEHGLETEEFANQATTVVQSTVINGGQFSGTTVVGQDNTTRVDKGKEQRREQR</sequence>
<evidence type="ECO:0000313" key="3">
    <source>
        <dbReference type="EMBL" id="MEY8043321.1"/>
    </source>
</evidence>
<comment type="caution">
    <text evidence="3">The sequence shown here is derived from an EMBL/GenBank/DDBJ whole genome shotgun (WGS) entry which is preliminary data.</text>
</comment>
<proteinExistence type="predicted"/>
<evidence type="ECO:0000313" key="4">
    <source>
        <dbReference type="Proteomes" id="UP001564626"/>
    </source>
</evidence>
<feature type="transmembrane region" description="Helical" evidence="2">
    <location>
        <begin position="126"/>
        <end position="151"/>
    </location>
</feature>
<name>A0ABV4CQD8_9PSEU</name>
<feature type="region of interest" description="Disordered" evidence="1">
    <location>
        <begin position="1"/>
        <end position="22"/>
    </location>
</feature>
<protein>
    <submittedName>
        <fullName evidence="3">Uncharacterized protein</fullName>
    </submittedName>
</protein>
<feature type="compositionally biased region" description="Polar residues" evidence="1">
    <location>
        <begin position="518"/>
        <end position="529"/>
    </location>
</feature>
<accession>A0ABV4CQD8</accession>
<evidence type="ECO:0000256" key="2">
    <source>
        <dbReference type="SAM" id="Phobius"/>
    </source>
</evidence>
<feature type="compositionally biased region" description="Basic and acidic residues" evidence="1">
    <location>
        <begin position="530"/>
        <end position="543"/>
    </location>
</feature>
<dbReference type="Proteomes" id="UP001564626">
    <property type="component" value="Unassembled WGS sequence"/>
</dbReference>
<dbReference type="EMBL" id="JBGEHV010000088">
    <property type="protein sequence ID" value="MEY8043321.1"/>
    <property type="molecule type" value="Genomic_DNA"/>
</dbReference>
<gene>
    <name evidence="3" type="ORF">AB8O55_28250</name>
</gene>
<dbReference type="RefSeq" id="WP_345358171.1">
    <property type="nucleotide sequence ID" value="NZ_BAABII010000003.1"/>
</dbReference>
<feature type="transmembrane region" description="Helical" evidence="2">
    <location>
        <begin position="157"/>
        <end position="176"/>
    </location>
</feature>
<keyword evidence="2" id="KW-0812">Transmembrane</keyword>
<keyword evidence="2" id="KW-0472">Membrane</keyword>
<reference evidence="3 4" key="1">
    <citation type="submission" date="2024-08" db="EMBL/GenBank/DDBJ databases">
        <title>Genome mining of Saccharopolyspora cebuensis PGLac3 from Nigerian medicinal plant.</title>
        <authorList>
            <person name="Ezeobiora C.E."/>
            <person name="Igbokwe N.H."/>
            <person name="Amin D.H."/>
            <person name="Mendie U.E."/>
        </authorList>
    </citation>
    <scope>NUCLEOTIDE SEQUENCE [LARGE SCALE GENOMIC DNA]</scope>
    <source>
        <strain evidence="3 4">PGLac3</strain>
    </source>
</reference>
<keyword evidence="4" id="KW-1185">Reference proteome</keyword>
<feature type="region of interest" description="Disordered" evidence="1">
    <location>
        <begin position="518"/>
        <end position="543"/>
    </location>
</feature>
<feature type="transmembrane region" description="Helical" evidence="2">
    <location>
        <begin position="78"/>
        <end position="105"/>
    </location>
</feature>
<organism evidence="3 4">
    <name type="scientific">Saccharopolyspora cebuensis</name>
    <dbReference type="NCBI Taxonomy" id="418759"/>
    <lineage>
        <taxon>Bacteria</taxon>
        <taxon>Bacillati</taxon>
        <taxon>Actinomycetota</taxon>
        <taxon>Actinomycetes</taxon>
        <taxon>Pseudonocardiales</taxon>
        <taxon>Pseudonocardiaceae</taxon>
        <taxon>Saccharopolyspora</taxon>
    </lineage>
</organism>
<evidence type="ECO:0000256" key="1">
    <source>
        <dbReference type="SAM" id="MobiDB-lite"/>
    </source>
</evidence>
<keyword evidence="2" id="KW-1133">Transmembrane helix</keyword>